<dbReference type="Proteomes" id="UP000649617">
    <property type="component" value="Unassembled WGS sequence"/>
</dbReference>
<protein>
    <submittedName>
        <fullName evidence="3">PRCP protein</fullName>
    </submittedName>
</protein>
<accession>A0A812JLS8</accession>
<evidence type="ECO:0000256" key="1">
    <source>
        <dbReference type="SAM" id="MobiDB-lite"/>
    </source>
</evidence>
<keyword evidence="2" id="KW-1133">Transmembrane helix</keyword>
<feature type="transmembrane region" description="Helical" evidence="2">
    <location>
        <begin position="79"/>
        <end position="97"/>
    </location>
</feature>
<dbReference type="SUPFAM" id="SSF141571">
    <property type="entry name" value="Pentapeptide repeat-like"/>
    <property type="match status" value="1"/>
</dbReference>
<feature type="transmembrane region" description="Helical" evidence="2">
    <location>
        <begin position="176"/>
        <end position="201"/>
    </location>
</feature>
<dbReference type="Gene3D" id="2.30.130.40">
    <property type="entry name" value="LON domain-like"/>
    <property type="match status" value="1"/>
</dbReference>
<proteinExistence type="predicted"/>
<sequence length="1549" mass="173837">MVTFVVRGQTYSEQVPRRALTEEVSPVLLAMVEERDDDDNLKRGEQDAQGRYVLEGPTNSKAFALLVRALRRYPELSKAMVSGLILGAVIAGIYNWVYSYNRDAWMTDIQVEQAHHYQKDNLQIQMHSMRRDEVRDLVNSDINRINSSLLVATLILSLAGEMLFEGQIPTDCPPFVLNAYMLCLGSAVFYLTLSILSGIIASNSAYHKAARLLVHYIRPRWKEHFQQLRQRQAHENTACFESKPIGSMMMPPLAGRMWRAFRQKEAGSPAEKTPRVVHSLSERPKKVERYYSFEESSPGGSATKTVPSTRGRWSAETRSMGIDEAEYADSEADSEDELRNLERAKRKSPVQWYVMFWHDPKHEWQKCCNCMFKCVARGTTNLVEACGYLAVGTLYGGYAEAWAFWAVQVLFSVINIMVIGFLLSKFESRTPDRDPSSGGGSGGLIHGLLIHRPFVVASIVASGPLWCVIAAATSLEMLDRFLIPTCYATHTVVNMFLVWWLDHDEQNQPVSLAEEEEDSSEDQLELGAGSPRRRRPSRPKDMGVTGVMAGSMLAYGTMVISAFWCLALLWALHGAFYGMDFKNSKAAVEMWDTGPPLLEVSSMKMASPSPFWSPHALVCPRNQVFIADRYRVYEMSHNNSKVTVYPCPINGTIADISATCDDTVCWPIILVHGTPSMVVDCNSKISSPLLQSSGEARRIATSRHADAKRGGALQTLIATLQDKVILEYGWSIERSGWQPLWDIQETVGVLALDLVEDRLLIFYRGGFLQAKDIRTGDDCGRWALPNAQTVIGGGCGNKETNSMLVLAKLRRGGQATQLLRAELPSLKVLDLSQLGICRSEMIMERINLAGLRIKNWRLENSHVKKIEISRCDLLDCDLSFTVTAGEVKVSSSRLENVQFGVFTMVASVEESQLVRCNLRVAEELFVADSELDSCTFKGSDEDRKDRQFISAIFNHSDLRGASVEDAFACVSAPDVLLTLIAFLAGSESTSLWPQRERWIFLTAAAAKACGFFESCSCPLAVGGAETSPAESAENLLELPLMPLPAVLPVRVSGDCHGYLPSPSQQLMISEPRYLQLYDDILLNGSRMFVVAHRHDNLLARVGLIFHLKNLKDVSTDTHGHVKYAADHEVRGRVRILSVRNPEEWTSQSSYLRAQVQLIDPLDQKNMSDAMNKDISPSLMRIRQKLQDSLALQGELQQQEPEELGRLARSLRLASVIRNPGFWDMCSMLASVQSFRLQLNIRRMRENVKRLTSEWAEQNPEGLEALKKQPEVLPAHIRREGEQVREMLLDGTVQLQGTFQRILQALDVQEQADLMESAVDQELRRMHALRTLKDALDRSPGQDAPADITLPFDRVVCERTYFHGRLLRMTKGGSTISLRRAKLRMLPRIECEGKILLCLEDCDLLEPVTFQGMRLQLRGVHCTKPCEFREVEFATKVCDIVFPRSSRFVNVRFKDGLQACVASACRFEYCNLGYGQDAVADCLLTQCHFQSCHFPFLEDCSPVANFAGSQFNACRIQWSGPFAHEESFVINSHWLRKWNLASCSVSDTAV</sequence>
<evidence type="ECO:0000313" key="4">
    <source>
        <dbReference type="Proteomes" id="UP000649617"/>
    </source>
</evidence>
<feature type="transmembrane region" description="Helical" evidence="2">
    <location>
        <begin position="542"/>
        <end position="572"/>
    </location>
</feature>
<dbReference type="InterPro" id="IPR046336">
    <property type="entry name" value="Lon_prtase_N_sf"/>
</dbReference>
<reference evidence="3" key="1">
    <citation type="submission" date="2021-02" db="EMBL/GenBank/DDBJ databases">
        <authorList>
            <person name="Dougan E. K."/>
            <person name="Rhodes N."/>
            <person name="Thang M."/>
            <person name="Chan C."/>
        </authorList>
    </citation>
    <scope>NUCLEOTIDE SEQUENCE</scope>
</reference>
<dbReference type="OrthoDB" id="330834at2759"/>
<dbReference type="Gene3D" id="2.160.20.80">
    <property type="entry name" value="E3 ubiquitin-protein ligase SopA"/>
    <property type="match status" value="1"/>
</dbReference>
<organism evidence="3 4">
    <name type="scientific">Symbiodinium pilosum</name>
    <name type="common">Dinoflagellate</name>
    <dbReference type="NCBI Taxonomy" id="2952"/>
    <lineage>
        <taxon>Eukaryota</taxon>
        <taxon>Sar</taxon>
        <taxon>Alveolata</taxon>
        <taxon>Dinophyceae</taxon>
        <taxon>Suessiales</taxon>
        <taxon>Symbiodiniaceae</taxon>
        <taxon>Symbiodinium</taxon>
    </lineage>
</organism>
<dbReference type="PANTHER" id="PTHR46732:SF8">
    <property type="entry name" value="ATP-DEPENDENT PROTEASE LA (LON) DOMAIN PROTEIN"/>
    <property type="match status" value="1"/>
</dbReference>
<feature type="transmembrane region" description="Helical" evidence="2">
    <location>
        <begin position="402"/>
        <end position="423"/>
    </location>
</feature>
<name>A0A812JLS8_SYMPI</name>
<dbReference type="PANTHER" id="PTHR46732">
    <property type="entry name" value="ATP-DEPENDENT PROTEASE LA (LON) DOMAIN PROTEIN"/>
    <property type="match status" value="1"/>
</dbReference>
<feature type="compositionally biased region" description="Acidic residues" evidence="1">
    <location>
        <begin position="513"/>
        <end position="524"/>
    </location>
</feature>
<dbReference type="EMBL" id="CAJNIZ010002570">
    <property type="protein sequence ID" value="CAE7212039.1"/>
    <property type="molecule type" value="Genomic_DNA"/>
</dbReference>
<gene>
    <name evidence="3" type="primary">PRCP</name>
    <name evidence="3" type="ORF">SPIL2461_LOCUS2361</name>
</gene>
<dbReference type="InterPro" id="IPR015947">
    <property type="entry name" value="PUA-like_sf"/>
</dbReference>
<evidence type="ECO:0000256" key="2">
    <source>
        <dbReference type="SAM" id="Phobius"/>
    </source>
</evidence>
<keyword evidence="4" id="KW-1185">Reference proteome</keyword>
<keyword evidence="2" id="KW-0472">Membrane</keyword>
<feature type="region of interest" description="Disordered" evidence="1">
    <location>
        <begin position="510"/>
        <end position="542"/>
    </location>
</feature>
<keyword evidence="2" id="KW-0812">Transmembrane</keyword>
<feature type="transmembrane region" description="Helical" evidence="2">
    <location>
        <begin position="145"/>
        <end position="164"/>
    </location>
</feature>
<evidence type="ECO:0000313" key="3">
    <source>
        <dbReference type="EMBL" id="CAE7212039.1"/>
    </source>
</evidence>
<dbReference type="SUPFAM" id="SSF88697">
    <property type="entry name" value="PUA domain-like"/>
    <property type="match status" value="1"/>
</dbReference>
<feature type="compositionally biased region" description="Polar residues" evidence="1">
    <location>
        <begin position="294"/>
        <end position="308"/>
    </location>
</feature>
<comment type="caution">
    <text evidence="3">The sequence shown here is derived from an EMBL/GenBank/DDBJ whole genome shotgun (WGS) entry which is preliminary data.</text>
</comment>
<feature type="region of interest" description="Disordered" evidence="1">
    <location>
        <begin position="292"/>
        <end position="313"/>
    </location>
</feature>